<dbReference type="SUPFAM" id="SSF55961">
    <property type="entry name" value="Bet v1-like"/>
    <property type="match status" value="1"/>
</dbReference>
<evidence type="ECO:0000313" key="2">
    <source>
        <dbReference type="Proteomes" id="UP001323798"/>
    </source>
</evidence>
<keyword evidence="2" id="KW-1185">Reference proteome</keyword>
<dbReference type="RefSeq" id="WP_320943043.1">
    <property type="nucleotide sequence ID" value="NZ_BAABEU010000011.1"/>
</dbReference>
<proteinExistence type="predicted"/>
<evidence type="ECO:0000313" key="1">
    <source>
        <dbReference type="EMBL" id="WPR90331.1"/>
    </source>
</evidence>
<gene>
    <name evidence="1" type="ORF">SM116_03315</name>
</gene>
<accession>A0ABZ0SSI7</accession>
<organism evidence="1 2">
    <name type="scientific">Microbacterium rhizosphaerae</name>
    <dbReference type="NCBI Taxonomy" id="1678237"/>
    <lineage>
        <taxon>Bacteria</taxon>
        <taxon>Bacillati</taxon>
        <taxon>Actinomycetota</taxon>
        <taxon>Actinomycetes</taxon>
        <taxon>Micrococcales</taxon>
        <taxon>Microbacteriaceae</taxon>
        <taxon>Microbacterium</taxon>
    </lineage>
</organism>
<dbReference type="EMBL" id="CP139368">
    <property type="protein sequence ID" value="WPR90331.1"/>
    <property type="molecule type" value="Genomic_DNA"/>
</dbReference>
<sequence length="152" mass="16838">MPVFTNSVVINAAPEVVFDFAADPRNEREWNEDLESLELITEGDPGAGTSYFAKWKSAPERVRVDTVEFDRPNRIVRHNGGTLEVTVTFAVEPADGGTRFTSVFDATPHGAFKVLFPLFAKKFQKDAAARLLLVRDAIERRAAGERADRSVA</sequence>
<dbReference type="InterPro" id="IPR019587">
    <property type="entry name" value="Polyketide_cyclase/dehydratase"/>
</dbReference>
<name>A0ABZ0SSI7_9MICO</name>
<reference evidence="1 2" key="1">
    <citation type="submission" date="2023-11" db="EMBL/GenBank/DDBJ databases">
        <title>Genome sequence of Microbacterium rhizosphaerae KACC 19337.</title>
        <authorList>
            <person name="Choi H."/>
            <person name="Kim S."/>
            <person name="Kim Y."/>
            <person name="Kwon S.-W."/>
            <person name="Heo J."/>
        </authorList>
    </citation>
    <scope>NUCLEOTIDE SEQUENCE [LARGE SCALE GENOMIC DNA]</scope>
    <source>
        <strain evidence="1 2">KACC 19337</strain>
    </source>
</reference>
<dbReference type="Pfam" id="PF10604">
    <property type="entry name" value="Polyketide_cyc2"/>
    <property type="match status" value="1"/>
</dbReference>
<protein>
    <submittedName>
        <fullName evidence="1">SRPBCC family protein</fullName>
    </submittedName>
</protein>
<dbReference type="Gene3D" id="3.30.530.20">
    <property type="match status" value="1"/>
</dbReference>
<dbReference type="Proteomes" id="UP001323798">
    <property type="component" value="Chromosome"/>
</dbReference>
<dbReference type="InterPro" id="IPR023393">
    <property type="entry name" value="START-like_dom_sf"/>
</dbReference>